<evidence type="ECO:0000256" key="1">
    <source>
        <dbReference type="ARBA" id="ARBA00022737"/>
    </source>
</evidence>
<dbReference type="InterPro" id="IPR002110">
    <property type="entry name" value="Ankyrin_rpt"/>
</dbReference>
<evidence type="ECO:0000256" key="2">
    <source>
        <dbReference type="ARBA" id="ARBA00023043"/>
    </source>
</evidence>
<evidence type="ECO:0000313" key="4">
    <source>
        <dbReference type="EMBL" id="CAE4640683.1"/>
    </source>
</evidence>
<dbReference type="Pfam" id="PF12796">
    <property type="entry name" value="Ank_2"/>
    <property type="match status" value="1"/>
</dbReference>
<name>A0A6V2LBQ7_9STRA</name>
<dbReference type="EMBL" id="HBNS01041858">
    <property type="protein sequence ID" value="CAE4640681.1"/>
    <property type="molecule type" value="Transcribed_RNA"/>
</dbReference>
<keyword evidence="2" id="KW-0040">ANK repeat</keyword>
<dbReference type="Pfam" id="PF00023">
    <property type="entry name" value="Ank"/>
    <property type="match status" value="1"/>
</dbReference>
<dbReference type="InterPro" id="IPR052420">
    <property type="entry name" value="Espin/Espin-like"/>
</dbReference>
<accession>A0A6V2LBQ7</accession>
<sequence length="411" mass="47313">MFNNSIFKLLDLNPRSEVERKWLNTDAILKETKKTPLNAELMYTFSTQCFPCYTWHSDIFIPFRRFPLHQAILLRAPITVIDALSCTVALREKFEEGTALHLALKCSPEPSWDVVSLLLERYPQAVTEEDHHQFTALHLLFQRGAPLEVVNLLVSKCPDYALMHKNRFGATPLHLACHYKALFEVIFLLTSHLPGALKEVDKYGCMPLHLACRYRGSSEVIALLASTWPDAIKKKDKCGDTPLHLACANKAPYEVVSLLFNSWPRALEKEDKRGRTPFDWACLKDAPLDVIYFMADKWFRNKKRRHCLYLRVLACHELDEDIDVLCVHASVALNGIEKSYTVVNDALLYFIQLKMWNFVLLIISSYPNMTKTMEFQTNQMADYFSMVGKVCNLTGLWNVLLNEQEILEGVY</sequence>
<dbReference type="EMBL" id="HBNS01041859">
    <property type="protein sequence ID" value="CAE4640683.1"/>
    <property type="molecule type" value="Transcribed_RNA"/>
</dbReference>
<protein>
    <submittedName>
        <fullName evidence="4">Uncharacterized protein</fullName>
    </submittedName>
</protein>
<proteinExistence type="predicted"/>
<dbReference type="GO" id="GO:0051015">
    <property type="term" value="F:actin filament binding"/>
    <property type="evidence" value="ECO:0007669"/>
    <property type="project" value="TreeGrafter"/>
</dbReference>
<gene>
    <name evidence="3" type="ORF">DBRI00130_LOCUS32572</name>
    <name evidence="4" type="ORF">DBRI00130_LOCUS32573</name>
</gene>
<evidence type="ECO:0000313" key="3">
    <source>
        <dbReference type="EMBL" id="CAE4640681.1"/>
    </source>
</evidence>
<reference evidence="4" key="1">
    <citation type="submission" date="2021-01" db="EMBL/GenBank/DDBJ databases">
        <authorList>
            <person name="Corre E."/>
            <person name="Pelletier E."/>
            <person name="Niang G."/>
            <person name="Scheremetjew M."/>
            <person name="Finn R."/>
            <person name="Kale V."/>
            <person name="Holt S."/>
            <person name="Cochrane G."/>
            <person name="Meng A."/>
            <person name="Brown T."/>
            <person name="Cohen L."/>
        </authorList>
    </citation>
    <scope>NUCLEOTIDE SEQUENCE</scope>
    <source>
        <strain evidence="4">GSO104</strain>
    </source>
</reference>
<dbReference type="InterPro" id="IPR036770">
    <property type="entry name" value="Ankyrin_rpt-contain_sf"/>
</dbReference>
<dbReference type="PANTHER" id="PTHR24153">
    <property type="entry name" value="ESPIN"/>
    <property type="match status" value="1"/>
</dbReference>
<organism evidence="4">
    <name type="scientific">Ditylum brightwellii</name>
    <dbReference type="NCBI Taxonomy" id="49249"/>
    <lineage>
        <taxon>Eukaryota</taxon>
        <taxon>Sar</taxon>
        <taxon>Stramenopiles</taxon>
        <taxon>Ochrophyta</taxon>
        <taxon>Bacillariophyta</taxon>
        <taxon>Mediophyceae</taxon>
        <taxon>Lithodesmiophycidae</taxon>
        <taxon>Lithodesmiales</taxon>
        <taxon>Lithodesmiaceae</taxon>
        <taxon>Ditylum</taxon>
    </lineage>
</organism>
<dbReference type="SUPFAM" id="SSF48403">
    <property type="entry name" value="Ankyrin repeat"/>
    <property type="match status" value="1"/>
</dbReference>
<dbReference type="GO" id="GO:0051017">
    <property type="term" value="P:actin filament bundle assembly"/>
    <property type="evidence" value="ECO:0007669"/>
    <property type="project" value="TreeGrafter"/>
</dbReference>
<keyword evidence="1" id="KW-0677">Repeat</keyword>
<dbReference type="Gene3D" id="1.25.40.20">
    <property type="entry name" value="Ankyrin repeat-containing domain"/>
    <property type="match status" value="2"/>
</dbReference>
<dbReference type="SMART" id="SM00248">
    <property type="entry name" value="ANK"/>
    <property type="match status" value="6"/>
</dbReference>
<dbReference type="GO" id="GO:0005737">
    <property type="term" value="C:cytoplasm"/>
    <property type="evidence" value="ECO:0007669"/>
    <property type="project" value="TreeGrafter"/>
</dbReference>
<dbReference type="AlphaFoldDB" id="A0A6V2LBQ7"/>
<dbReference type="PANTHER" id="PTHR24153:SF8">
    <property type="entry name" value="FORKED, ISOFORM F"/>
    <property type="match status" value="1"/>
</dbReference>